<feature type="transmembrane region" description="Helical" evidence="1">
    <location>
        <begin position="92"/>
        <end position="111"/>
    </location>
</feature>
<proteinExistence type="predicted"/>
<keyword evidence="1" id="KW-1133">Transmembrane helix</keyword>
<keyword evidence="3" id="KW-1185">Reference proteome</keyword>
<dbReference type="EMBL" id="JAHWDP010000001">
    <property type="protein sequence ID" value="MBW2937020.1"/>
    <property type="molecule type" value="Genomic_DNA"/>
</dbReference>
<dbReference type="AlphaFoldDB" id="A0A9X1FMF1"/>
<evidence type="ECO:0000313" key="3">
    <source>
        <dbReference type="Proteomes" id="UP001138686"/>
    </source>
</evidence>
<organism evidence="2 3">
    <name type="scientific">Halomarinibacterium sedimenti</name>
    <dbReference type="NCBI Taxonomy" id="2857106"/>
    <lineage>
        <taxon>Bacteria</taxon>
        <taxon>Pseudomonadati</taxon>
        <taxon>Bacteroidota</taxon>
        <taxon>Flavobacteriia</taxon>
        <taxon>Flavobacteriales</taxon>
        <taxon>Flavobacteriaceae</taxon>
        <taxon>Halomarinibacterium</taxon>
    </lineage>
</organism>
<evidence type="ECO:0000256" key="1">
    <source>
        <dbReference type="SAM" id="Phobius"/>
    </source>
</evidence>
<sequence length="113" mass="13074">MITKKHLLHTAKINNNCPECFSTEGLEFSFSQEERENKLYSKASSDIEEVLFCHNCQHTIYPVNWTEDIERVYEYHKKLATPKNTSFKLKPLAIIIIVSDIIAIGALVYFFSS</sequence>
<dbReference type="RefSeq" id="WP_219051055.1">
    <property type="nucleotide sequence ID" value="NZ_JAHWDP010000001.1"/>
</dbReference>
<accession>A0A9X1FMF1</accession>
<evidence type="ECO:0000313" key="2">
    <source>
        <dbReference type="EMBL" id="MBW2937020.1"/>
    </source>
</evidence>
<protein>
    <submittedName>
        <fullName evidence="2">Uncharacterized protein</fullName>
    </submittedName>
</protein>
<comment type="caution">
    <text evidence="2">The sequence shown here is derived from an EMBL/GenBank/DDBJ whole genome shotgun (WGS) entry which is preliminary data.</text>
</comment>
<gene>
    <name evidence="2" type="ORF">KXJ69_02820</name>
</gene>
<dbReference type="Proteomes" id="UP001138686">
    <property type="component" value="Unassembled WGS sequence"/>
</dbReference>
<reference evidence="2" key="1">
    <citation type="submission" date="2021-07" db="EMBL/GenBank/DDBJ databases">
        <title>Aureisphaera sp. CAU 1614 isolated from sea sediment.</title>
        <authorList>
            <person name="Kim W."/>
        </authorList>
    </citation>
    <scope>NUCLEOTIDE SEQUENCE</scope>
    <source>
        <strain evidence="2">CAU 1614</strain>
    </source>
</reference>
<keyword evidence="1" id="KW-0472">Membrane</keyword>
<keyword evidence="1" id="KW-0812">Transmembrane</keyword>
<name>A0A9X1FMF1_9FLAO</name>